<name>A0ABD0KU50_9CAEN</name>
<dbReference type="Pfam" id="PF14559">
    <property type="entry name" value="TPR_19"/>
    <property type="match status" value="1"/>
</dbReference>
<comment type="caution">
    <text evidence="3">The sequence shown here is derived from an EMBL/GenBank/DDBJ whole genome shotgun (WGS) entry which is preliminary data.</text>
</comment>
<dbReference type="PROSITE" id="PS50005">
    <property type="entry name" value="TPR"/>
    <property type="match status" value="1"/>
</dbReference>
<feature type="repeat" description="TPR" evidence="1">
    <location>
        <begin position="650"/>
        <end position="683"/>
    </location>
</feature>
<organism evidence="3 4">
    <name type="scientific">Batillaria attramentaria</name>
    <dbReference type="NCBI Taxonomy" id="370345"/>
    <lineage>
        <taxon>Eukaryota</taxon>
        <taxon>Metazoa</taxon>
        <taxon>Spiralia</taxon>
        <taxon>Lophotrochozoa</taxon>
        <taxon>Mollusca</taxon>
        <taxon>Gastropoda</taxon>
        <taxon>Caenogastropoda</taxon>
        <taxon>Sorbeoconcha</taxon>
        <taxon>Cerithioidea</taxon>
        <taxon>Batillariidae</taxon>
        <taxon>Batillaria</taxon>
    </lineage>
</organism>
<keyword evidence="1" id="KW-0802">TPR repeat</keyword>
<evidence type="ECO:0000313" key="4">
    <source>
        <dbReference type="Proteomes" id="UP001519460"/>
    </source>
</evidence>
<dbReference type="PANTHER" id="PTHR21581:SF6">
    <property type="entry name" value="TRAFFICKING PROTEIN PARTICLE COMPLEX SUBUNIT 12"/>
    <property type="match status" value="1"/>
</dbReference>
<proteinExistence type="predicted"/>
<feature type="compositionally biased region" description="Polar residues" evidence="2">
    <location>
        <begin position="21"/>
        <end position="34"/>
    </location>
</feature>
<feature type="compositionally biased region" description="Polar residues" evidence="2">
    <location>
        <begin position="265"/>
        <end position="282"/>
    </location>
</feature>
<sequence>MSEDMENSFNEEHLMPPEGTPVSSLVNSPTTDTLDSVALEPSPVDDQDLVVEDILSTTIVEGAAGAQGIENSDNQTDPSVSFTSPADFSIDLNSSVIPSAVTSQENLFGEQDVSVTLATPQSDGTLPPSHTVSQSISSYFNTAGDGADFFDSLGGLPDSPDKTTAGFGDTLCTPTNITDKQTPRAGFQIEEFPSFPAGAAEQVIHPEERGTVGGMAADVTHVYHREHKISQSEPETVAFEGEDEVNEMETSISDLAEKGEEFESFTAQDGQELTPTPTNTPSFIERSDSTHSGHAGGEQPGVTVKTEDINKGLQSLGIQGPSVGTTPTQMSPLTTPVHQPSVAPPPSTQMSPQAVFAEPPKFDRQTSIPTSPFHSQSESGPPSGAFPSFGDVSGTDDIFTASLSVSDTDRRHDAWIPSDATRHILITMATSPPGTFSPAVEQLSTPGVLNNEPQGDPVRDLVFRYMGEQESIRRQVLTADTVSEDFDGLKKLVEAGCLRAAVDLTGRLLTAVGQGESCVGQPVQHSPQMLQLWYCRMALLVKLRVYETAESEMRAFQNLDTPDLYFEFYPQLYPGRRGSMVCFAMRLLHADLPHLNGRSQETLDRLYYMLAVVRKIISNLESDLCEDGSAGVVSSESRKLSLDLWTGRERQVLYKIASTLLSVRDYQAALSVYNSLLDKDPTERANLLTGISRIHLQMGNVTMANELHSEVEKLVTKADNVSACRNAMNKGLSAMCVNNFSEAYNHFKTAVQLAPTDTCAVNNMAVCSLYLGRLKDALNTLESIVHSDPARNLHEGILFNLCTLYELESSRALHKKQAVLDMVSKHKGDGFPIACLKMA</sequence>
<gene>
    <name evidence="3" type="ORF">BaRGS_00018398</name>
</gene>
<dbReference type="EMBL" id="JACVVK020000127">
    <property type="protein sequence ID" value="KAK7490419.1"/>
    <property type="molecule type" value="Genomic_DNA"/>
</dbReference>
<feature type="compositionally biased region" description="Polar residues" evidence="2">
    <location>
        <begin position="365"/>
        <end position="380"/>
    </location>
</feature>
<dbReference type="InterPro" id="IPR019734">
    <property type="entry name" value="TPR_rpt"/>
</dbReference>
<dbReference type="InterPro" id="IPR011990">
    <property type="entry name" value="TPR-like_helical_dom_sf"/>
</dbReference>
<dbReference type="AlphaFoldDB" id="A0ABD0KU50"/>
<feature type="compositionally biased region" description="Polar residues" evidence="2">
    <location>
        <begin position="312"/>
        <end position="338"/>
    </location>
</feature>
<dbReference type="PANTHER" id="PTHR21581">
    <property type="entry name" value="D-ALANYL-D-ALANINE CARBOXYPEPTIDASE"/>
    <property type="match status" value="1"/>
</dbReference>
<evidence type="ECO:0000256" key="2">
    <source>
        <dbReference type="SAM" id="MobiDB-lite"/>
    </source>
</evidence>
<evidence type="ECO:0008006" key="5">
    <source>
        <dbReference type="Google" id="ProtNLM"/>
    </source>
</evidence>
<evidence type="ECO:0000256" key="1">
    <source>
        <dbReference type="PROSITE-ProRule" id="PRU00339"/>
    </source>
</evidence>
<protein>
    <recommendedName>
        <fullName evidence="5">Trafficking protein particle complex subunit 12</fullName>
    </recommendedName>
</protein>
<feature type="compositionally biased region" description="Polar residues" evidence="2">
    <location>
        <begin position="69"/>
        <end position="85"/>
    </location>
</feature>
<feature type="region of interest" description="Disordered" evidence="2">
    <location>
        <begin position="265"/>
        <end position="392"/>
    </location>
</feature>
<dbReference type="Proteomes" id="UP001519460">
    <property type="component" value="Unassembled WGS sequence"/>
</dbReference>
<evidence type="ECO:0000313" key="3">
    <source>
        <dbReference type="EMBL" id="KAK7490419.1"/>
    </source>
</evidence>
<accession>A0ABD0KU50</accession>
<dbReference type="SMART" id="SM00028">
    <property type="entry name" value="TPR"/>
    <property type="match status" value="3"/>
</dbReference>
<dbReference type="SUPFAM" id="SSF48452">
    <property type="entry name" value="TPR-like"/>
    <property type="match status" value="1"/>
</dbReference>
<dbReference type="Gene3D" id="1.25.40.10">
    <property type="entry name" value="Tetratricopeptide repeat domain"/>
    <property type="match status" value="1"/>
</dbReference>
<feature type="region of interest" description="Disordered" evidence="2">
    <location>
        <begin position="1"/>
        <end position="47"/>
    </location>
</feature>
<reference evidence="3 4" key="1">
    <citation type="journal article" date="2023" name="Sci. Data">
        <title>Genome assembly of the Korean intertidal mud-creeper Batillaria attramentaria.</title>
        <authorList>
            <person name="Patra A.K."/>
            <person name="Ho P.T."/>
            <person name="Jun S."/>
            <person name="Lee S.J."/>
            <person name="Kim Y."/>
            <person name="Won Y.J."/>
        </authorList>
    </citation>
    <scope>NUCLEOTIDE SEQUENCE [LARGE SCALE GENOMIC DNA]</scope>
    <source>
        <strain evidence="3">Wonlab-2016</strain>
    </source>
</reference>
<feature type="region of interest" description="Disordered" evidence="2">
    <location>
        <begin position="65"/>
        <end position="85"/>
    </location>
</feature>
<keyword evidence="4" id="KW-1185">Reference proteome</keyword>